<comment type="caution">
    <text evidence="2">The sequence shown here is derived from an EMBL/GenBank/DDBJ whole genome shotgun (WGS) entry which is preliminary data.</text>
</comment>
<feature type="transmembrane region" description="Helical" evidence="1">
    <location>
        <begin position="84"/>
        <end position="107"/>
    </location>
</feature>
<keyword evidence="1" id="KW-1133">Transmembrane helix</keyword>
<evidence type="ECO:0000313" key="3">
    <source>
        <dbReference type="Proteomes" id="UP000276133"/>
    </source>
</evidence>
<dbReference type="AlphaFoldDB" id="A0A3M7QL78"/>
<reference evidence="2 3" key="1">
    <citation type="journal article" date="2018" name="Sci. Rep.">
        <title>Genomic signatures of local adaptation to the degree of environmental predictability in rotifers.</title>
        <authorList>
            <person name="Franch-Gras L."/>
            <person name="Hahn C."/>
            <person name="Garcia-Roger E.M."/>
            <person name="Carmona M.J."/>
            <person name="Serra M."/>
            <person name="Gomez A."/>
        </authorList>
    </citation>
    <scope>NUCLEOTIDE SEQUENCE [LARGE SCALE GENOMIC DNA]</scope>
    <source>
        <strain evidence="2">HYR1</strain>
    </source>
</reference>
<name>A0A3M7QL78_BRAPC</name>
<keyword evidence="1" id="KW-0472">Membrane</keyword>
<gene>
    <name evidence="2" type="ORF">BpHYR1_048356</name>
</gene>
<organism evidence="2 3">
    <name type="scientific">Brachionus plicatilis</name>
    <name type="common">Marine rotifer</name>
    <name type="synonym">Brachionus muelleri</name>
    <dbReference type="NCBI Taxonomy" id="10195"/>
    <lineage>
        <taxon>Eukaryota</taxon>
        <taxon>Metazoa</taxon>
        <taxon>Spiralia</taxon>
        <taxon>Gnathifera</taxon>
        <taxon>Rotifera</taxon>
        <taxon>Eurotatoria</taxon>
        <taxon>Monogononta</taxon>
        <taxon>Pseudotrocha</taxon>
        <taxon>Ploima</taxon>
        <taxon>Brachionidae</taxon>
        <taxon>Brachionus</taxon>
    </lineage>
</organism>
<protein>
    <submittedName>
        <fullName evidence="2">Uncharacterized protein</fullName>
    </submittedName>
</protein>
<accession>A0A3M7QL78</accession>
<sequence>MVTIFLLIFHYQKSKSNYFQIYLIKKFSLNFYYCTVFPRSILQPQNPKHNFDAGNKHHLAHVKTFLTYTACVKVVFGVLAHKNMVYLVFLQPLHCLSLLGLFLPVLIDLEESKKRRKDSEAAISNERIRFKNES</sequence>
<evidence type="ECO:0000313" key="2">
    <source>
        <dbReference type="EMBL" id="RNA11844.1"/>
    </source>
</evidence>
<evidence type="ECO:0000256" key="1">
    <source>
        <dbReference type="SAM" id="Phobius"/>
    </source>
</evidence>
<keyword evidence="3" id="KW-1185">Reference proteome</keyword>
<dbReference type="Proteomes" id="UP000276133">
    <property type="component" value="Unassembled WGS sequence"/>
</dbReference>
<dbReference type="EMBL" id="REGN01005835">
    <property type="protein sequence ID" value="RNA11844.1"/>
    <property type="molecule type" value="Genomic_DNA"/>
</dbReference>
<keyword evidence="1" id="KW-0812">Transmembrane</keyword>
<proteinExistence type="predicted"/>